<proteinExistence type="predicted"/>
<keyword evidence="5 6" id="KW-0472">Membrane</keyword>
<evidence type="ECO:0000256" key="2">
    <source>
        <dbReference type="ARBA" id="ARBA00022475"/>
    </source>
</evidence>
<feature type="transmembrane region" description="Helical" evidence="6">
    <location>
        <begin position="644"/>
        <end position="666"/>
    </location>
</feature>
<keyword evidence="2" id="KW-1003">Cell membrane</keyword>
<dbReference type="Pfam" id="PF02687">
    <property type="entry name" value="FtsX"/>
    <property type="match status" value="2"/>
</dbReference>
<comment type="subcellular location">
    <subcellularLocation>
        <location evidence="1">Cell membrane</location>
        <topology evidence="1">Multi-pass membrane protein</topology>
    </subcellularLocation>
</comment>
<feature type="transmembrane region" description="Helical" evidence="6">
    <location>
        <begin position="341"/>
        <end position="361"/>
    </location>
</feature>
<dbReference type="GO" id="GO:0005886">
    <property type="term" value="C:plasma membrane"/>
    <property type="evidence" value="ECO:0007669"/>
    <property type="project" value="UniProtKB-SubCell"/>
</dbReference>
<organism evidence="8 9">
    <name type="scientific">Paenibacillus dendrobii</name>
    <dbReference type="NCBI Taxonomy" id="2691084"/>
    <lineage>
        <taxon>Bacteria</taxon>
        <taxon>Bacillati</taxon>
        <taxon>Bacillota</taxon>
        <taxon>Bacilli</taxon>
        <taxon>Bacillales</taxon>
        <taxon>Paenibacillaceae</taxon>
        <taxon>Paenibacillus</taxon>
    </lineage>
</organism>
<evidence type="ECO:0000256" key="6">
    <source>
        <dbReference type="SAM" id="Phobius"/>
    </source>
</evidence>
<dbReference type="Proteomes" id="UP000460318">
    <property type="component" value="Unassembled WGS sequence"/>
</dbReference>
<evidence type="ECO:0000256" key="4">
    <source>
        <dbReference type="ARBA" id="ARBA00022989"/>
    </source>
</evidence>
<dbReference type="PANTHER" id="PTHR30287:SF2">
    <property type="entry name" value="BLL1001 PROTEIN"/>
    <property type="match status" value="1"/>
</dbReference>
<evidence type="ECO:0000256" key="3">
    <source>
        <dbReference type="ARBA" id="ARBA00022692"/>
    </source>
</evidence>
<feature type="domain" description="ABC3 transporter permease C-terminal" evidence="7">
    <location>
        <begin position="254"/>
        <end position="358"/>
    </location>
</feature>
<sequence length="772" mass="84479">MYYRIIRNDMLKSKVITLATMIFVSAAAMLVSLAAILVVNLSGALDMLMTQAKTPHFMQMHSGEVNTARLTSFAEQNRNVDEFQVVEFLNIDGARIILGDRSLTNSVQDNGFSIQSEKFDYLLDLDGNIIHVSDGELYVPISYMRDHTAKVGDKAFVSGKEFTVAGFLRDSQMNSALASSKRFLLSAHDYTVIKNLGSTEYLIEFRLKDMSALGTFETAYASAGLEANGPTITYPLLKMINALSDGIMIAVILLVSVLIVIIALMCIRFTLLAKIEEDYREIGVMKAIGLRVSDMKHIYLAKYAAIAAVGSVIGYALSLIFKGLLLENIRLYMGDSEHSSLASLFGLIGILLIFLAIMAYVNGVLRRFRTLSAAEAIRGGTSHEASTGTKRLRLSGNRWFNTNVFLGIKDVLSRKKLYATMLVVLVISSFIMIVPQNLYNTISSKSFIQYMGIGTYDMRMDVQQTDHITAKTSEIENRMKNDSAISKYVVLTTKTFKVKTANGSEENIKIELGDHSVFPIYYSKGRAPAAETEIALSALNADELGKKVGEHMTLITEGVEKTLTVSGIYSDITNGGKTAKAMFADHTAVMMWTVICAELSDQSLVDQKASEYKNRFAFAKVSDIDEFVAQTFGSTISSVKKASFTSIIVALVITLLITLLFMKLLIAKDRYSIAVMKALGFTNSDIRAQYISRFVFVLIIGIVLGTLLANTLGELLAGAVISSFGASTFTFAIHPLSAYLLIPIMMIGSVLIATIIGLTGAGQITISENVKG</sequence>
<keyword evidence="3 6" id="KW-0812">Transmembrane</keyword>
<accession>A0A7X3INA5</accession>
<dbReference type="RefSeq" id="WP_160500697.1">
    <property type="nucleotide sequence ID" value="NZ_WUBI01000006.1"/>
</dbReference>
<evidence type="ECO:0000256" key="5">
    <source>
        <dbReference type="ARBA" id="ARBA00023136"/>
    </source>
</evidence>
<evidence type="ECO:0000313" key="9">
    <source>
        <dbReference type="Proteomes" id="UP000460318"/>
    </source>
</evidence>
<reference evidence="8 9" key="1">
    <citation type="submission" date="2019-12" db="EMBL/GenBank/DDBJ databases">
        <title>Paenibacillus sp. nov., an endophytic bacterium isolated from the stem of Dendrobium.</title>
        <authorList>
            <person name="Zhao R."/>
        </authorList>
    </citation>
    <scope>NUCLEOTIDE SEQUENCE [LARGE SCALE GENOMIC DNA]</scope>
    <source>
        <strain evidence="8 9">HJL G12</strain>
    </source>
</reference>
<dbReference type="AlphaFoldDB" id="A0A7X3INA5"/>
<feature type="transmembrane region" description="Helical" evidence="6">
    <location>
        <begin position="417"/>
        <end position="439"/>
    </location>
</feature>
<keyword evidence="4 6" id="KW-1133">Transmembrane helix</keyword>
<evidence type="ECO:0000259" key="7">
    <source>
        <dbReference type="Pfam" id="PF02687"/>
    </source>
</evidence>
<dbReference type="EMBL" id="WUBI01000006">
    <property type="protein sequence ID" value="MWV47103.1"/>
    <property type="molecule type" value="Genomic_DNA"/>
</dbReference>
<comment type="caution">
    <text evidence="8">The sequence shown here is derived from an EMBL/GenBank/DDBJ whole genome shotgun (WGS) entry which is preliminary data.</text>
</comment>
<gene>
    <name evidence="8" type="ORF">GRF59_26250</name>
</gene>
<feature type="domain" description="ABC3 transporter permease C-terminal" evidence="7">
    <location>
        <begin position="646"/>
        <end position="756"/>
    </location>
</feature>
<feature type="transmembrane region" description="Helical" evidence="6">
    <location>
        <begin position="740"/>
        <end position="766"/>
    </location>
</feature>
<evidence type="ECO:0000256" key="1">
    <source>
        <dbReference type="ARBA" id="ARBA00004651"/>
    </source>
</evidence>
<feature type="transmembrane region" description="Helical" evidence="6">
    <location>
        <begin position="15"/>
        <end position="39"/>
    </location>
</feature>
<dbReference type="InterPro" id="IPR038766">
    <property type="entry name" value="Membrane_comp_ABC_pdt"/>
</dbReference>
<dbReference type="InterPro" id="IPR003838">
    <property type="entry name" value="ABC3_permease_C"/>
</dbReference>
<keyword evidence="9" id="KW-1185">Reference proteome</keyword>
<protein>
    <submittedName>
        <fullName evidence="8">FtsX-like permease family protein</fullName>
    </submittedName>
</protein>
<evidence type="ECO:0000313" key="8">
    <source>
        <dbReference type="EMBL" id="MWV47103.1"/>
    </source>
</evidence>
<feature type="transmembrane region" description="Helical" evidence="6">
    <location>
        <begin position="690"/>
        <end position="709"/>
    </location>
</feature>
<feature type="transmembrane region" description="Helical" evidence="6">
    <location>
        <begin position="300"/>
        <end position="321"/>
    </location>
</feature>
<dbReference type="PANTHER" id="PTHR30287">
    <property type="entry name" value="MEMBRANE COMPONENT OF PREDICTED ABC SUPERFAMILY METABOLITE UPTAKE TRANSPORTER"/>
    <property type="match status" value="1"/>
</dbReference>
<name>A0A7X3INA5_9BACL</name>
<feature type="transmembrane region" description="Helical" evidence="6">
    <location>
        <begin position="247"/>
        <end position="271"/>
    </location>
</feature>